<evidence type="ECO:0000313" key="3">
    <source>
        <dbReference type="Proteomes" id="UP000236630"/>
    </source>
</evidence>
<dbReference type="Proteomes" id="UP000236630">
    <property type="component" value="Unassembled WGS sequence"/>
</dbReference>
<accession>A0A2H5Q7S9</accession>
<reference evidence="2 3" key="1">
    <citation type="journal article" date="2017" name="Front. Genet.">
        <title>Draft sequencing of the heterozygous diploid genome of Satsuma (Citrus unshiu Marc.) using a hybrid assembly approach.</title>
        <authorList>
            <person name="Shimizu T."/>
            <person name="Tanizawa Y."/>
            <person name="Mochizuki T."/>
            <person name="Nagasaki H."/>
            <person name="Yoshioka T."/>
            <person name="Toyoda A."/>
            <person name="Fujiyama A."/>
            <person name="Kaminuma E."/>
            <person name="Nakamura Y."/>
        </authorList>
    </citation>
    <scope>NUCLEOTIDE SEQUENCE [LARGE SCALE GENOMIC DNA]</scope>
    <source>
        <strain evidence="3">cv. Miyagawa wase</strain>
    </source>
</reference>
<keyword evidence="1" id="KW-0812">Transmembrane</keyword>
<keyword evidence="1" id="KW-1133">Transmembrane helix</keyword>
<proteinExistence type="predicted"/>
<gene>
    <name evidence="2" type="ORF">CUMW_204020</name>
</gene>
<dbReference type="EMBL" id="BDQV01000242">
    <property type="protein sequence ID" value="GAY60696.1"/>
    <property type="molecule type" value="Genomic_DNA"/>
</dbReference>
<protein>
    <submittedName>
        <fullName evidence="2">Uncharacterized protein</fullName>
    </submittedName>
</protein>
<comment type="caution">
    <text evidence="2">The sequence shown here is derived from an EMBL/GenBank/DDBJ whole genome shotgun (WGS) entry which is preliminary data.</text>
</comment>
<evidence type="ECO:0000256" key="1">
    <source>
        <dbReference type="SAM" id="Phobius"/>
    </source>
</evidence>
<organism evidence="2 3">
    <name type="scientific">Citrus unshiu</name>
    <name type="common">Satsuma mandarin</name>
    <name type="synonym">Citrus nobilis var. unshiu</name>
    <dbReference type="NCBI Taxonomy" id="55188"/>
    <lineage>
        <taxon>Eukaryota</taxon>
        <taxon>Viridiplantae</taxon>
        <taxon>Streptophyta</taxon>
        <taxon>Embryophyta</taxon>
        <taxon>Tracheophyta</taxon>
        <taxon>Spermatophyta</taxon>
        <taxon>Magnoliopsida</taxon>
        <taxon>eudicotyledons</taxon>
        <taxon>Gunneridae</taxon>
        <taxon>Pentapetalae</taxon>
        <taxon>rosids</taxon>
        <taxon>malvids</taxon>
        <taxon>Sapindales</taxon>
        <taxon>Rutaceae</taxon>
        <taxon>Aurantioideae</taxon>
        <taxon>Citrus</taxon>
    </lineage>
</organism>
<feature type="transmembrane region" description="Helical" evidence="1">
    <location>
        <begin position="39"/>
        <end position="59"/>
    </location>
</feature>
<name>A0A2H5Q7S9_CITUN</name>
<dbReference type="AlphaFoldDB" id="A0A2H5Q7S9"/>
<keyword evidence="3" id="KW-1185">Reference proteome</keyword>
<keyword evidence="1" id="KW-0472">Membrane</keyword>
<sequence>MGKRVMESISDCLIQCTREQKNIVTCTAVKAAMTSISSFVYVLLFLELLAGSTCVVHGLQSHPRNTLKDYASAAEFEASDGAKLLGRYKNKPKISFIRYSKVRYNNNIVCYNNITCYISNNLQLATFSELLVEVRQSVLNFLSSSGGNLQNAHDYHVAKSGHSGSLLPEENKTIWIKLQKMLKTAWNLFPTHDKTVQKLLNLVYGFIINIESKCLKIKKW</sequence>
<evidence type="ECO:0000313" key="2">
    <source>
        <dbReference type="EMBL" id="GAY60696.1"/>
    </source>
</evidence>